<evidence type="ECO:0000313" key="2">
    <source>
        <dbReference type="Proteomes" id="UP001549749"/>
    </source>
</evidence>
<dbReference type="RefSeq" id="WP_354661916.1">
    <property type="nucleotide sequence ID" value="NZ_JBEXAC010000002.1"/>
</dbReference>
<comment type="caution">
    <text evidence="1">The sequence shown here is derived from an EMBL/GenBank/DDBJ whole genome shotgun (WGS) entry which is preliminary data.</text>
</comment>
<sequence length="281" mass="32077">MLSLTDTRWEQLHHAYGPANDVPGILQQLQEGNDEDKDDLFYGMLCHQYTVYDATFAAMPAVFRLLEEQEDIPAIMEILNFCGGVYAFDYEDHVAAVASPLLYEPLRKNRELDTTTLLNIQTAYKRTAEDVEQYCLYLLSKQVLENESDKKEVLTTLAAVTGSKAIARALLIYHQDEYVCVCPHCNSEVFVWNEEGILKVYANDPVFEKEQEKYAVIPVAVNPDDWDGSYNRATAQYWLTDMAQRYDMADYIILLPQLFGIVACPHCQQSFELMPALEKGV</sequence>
<accession>A0ABV2TB38</accession>
<dbReference type="Proteomes" id="UP001549749">
    <property type="component" value="Unassembled WGS sequence"/>
</dbReference>
<name>A0ABV2TB38_9BACT</name>
<proteinExistence type="predicted"/>
<gene>
    <name evidence="1" type="ORF">ABR189_18315</name>
</gene>
<organism evidence="1 2">
    <name type="scientific">Chitinophaga defluvii</name>
    <dbReference type="NCBI Taxonomy" id="3163343"/>
    <lineage>
        <taxon>Bacteria</taxon>
        <taxon>Pseudomonadati</taxon>
        <taxon>Bacteroidota</taxon>
        <taxon>Chitinophagia</taxon>
        <taxon>Chitinophagales</taxon>
        <taxon>Chitinophagaceae</taxon>
        <taxon>Chitinophaga</taxon>
    </lineage>
</organism>
<reference evidence="1 2" key="1">
    <citation type="submission" date="2024-06" db="EMBL/GenBank/DDBJ databases">
        <title>Chitinophaga defluvii sp. nov., isolated from municipal sewage.</title>
        <authorList>
            <person name="Zhang L."/>
        </authorList>
    </citation>
    <scope>NUCLEOTIDE SEQUENCE [LARGE SCALE GENOMIC DNA]</scope>
    <source>
        <strain evidence="1 2">H8</strain>
    </source>
</reference>
<protein>
    <submittedName>
        <fullName evidence="1">Uncharacterized protein</fullName>
    </submittedName>
</protein>
<keyword evidence="2" id="KW-1185">Reference proteome</keyword>
<evidence type="ECO:0000313" key="1">
    <source>
        <dbReference type="EMBL" id="MET6999349.1"/>
    </source>
</evidence>
<dbReference type="EMBL" id="JBEXAC010000002">
    <property type="protein sequence ID" value="MET6999349.1"/>
    <property type="molecule type" value="Genomic_DNA"/>
</dbReference>